<dbReference type="OrthoDB" id="7179973at2"/>
<dbReference type="EMBL" id="CP006644">
    <property type="protein sequence ID" value="AHE54849.1"/>
    <property type="molecule type" value="Genomic_DNA"/>
</dbReference>
<dbReference type="PATRIC" id="fig|1123269.5.peg.3097"/>
<evidence type="ECO:0000313" key="1">
    <source>
        <dbReference type="EMBL" id="AHE54849.1"/>
    </source>
</evidence>
<evidence type="ECO:0000313" key="2">
    <source>
        <dbReference type="Proteomes" id="UP000018851"/>
    </source>
</evidence>
<dbReference type="STRING" id="1123269.NX02_15845"/>
<dbReference type="eggNOG" id="ENOG5032W0U">
    <property type="taxonomic scope" value="Bacteria"/>
</dbReference>
<gene>
    <name evidence="1" type="ORF">NX02_15845</name>
</gene>
<proteinExistence type="predicted"/>
<dbReference type="HOGENOM" id="CLU_719452_0_0_5"/>
<dbReference type="KEGG" id="ssan:NX02_15845"/>
<organism evidence="1 2">
    <name type="scientific">Sphingomonas sanxanigenens DSM 19645 = NX02</name>
    <dbReference type="NCBI Taxonomy" id="1123269"/>
    <lineage>
        <taxon>Bacteria</taxon>
        <taxon>Pseudomonadati</taxon>
        <taxon>Pseudomonadota</taxon>
        <taxon>Alphaproteobacteria</taxon>
        <taxon>Sphingomonadales</taxon>
        <taxon>Sphingomonadaceae</taxon>
        <taxon>Sphingomonas</taxon>
    </lineage>
</organism>
<dbReference type="RefSeq" id="WP_025293051.1">
    <property type="nucleotide sequence ID" value="NZ_CP006644.1"/>
</dbReference>
<accession>W0AA79</accession>
<reference evidence="1 2" key="1">
    <citation type="submission" date="2013-07" db="EMBL/GenBank/DDBJ databases">
        <title>Completed genome of Sphingomonas sanxanigenens NX02.</title>
        <authorList>
            <person name="Ma T."/>
            <person name="Huang H."/>
            <person name="Wu M."/>
            <person name="Li X."/>
            <person name="Li G."/>
        </authorList>
    </citation>
    <scope>NUCLEOTIDE SEQUENCE [LARGE SCALE GENOMIC DNA]</scope>
    <source>
        <strain evidence="1 2">NX02</strain>
    </source>
</reference>
<keyword evidence="2" id="KW-1185">Reference proteome</keyword>
<dbReference type="AlphaFoldDB" id="W0AA79"/>
<sequence length="378" mass="39690">MTEHRDTPIDVAAILRIVGGRLAGKDYPLARDRRVCIGHGLGNDVVLRGAGTRDGAIELRLGEDAAVLRVLSGSVELLGRTFETGEEAVLPAYLPFRFGEHLLAHGERASARWGDAATVATSACVAPVAPLPAPRLQDRVQTIGRAWFEKAARRISPKHLAAGGAVVVLFASAAGPATSLIQQQFNDADRLERAYHQAGYAALDVSDNPAGGLIVGGAVENEADIVRVRGIAARASEPVMIDVTSSASLANAATDILAAQGIDARAVPAGLGGIAVEAPYLPADRQTELRKLLSNDLPALKRVSFRVDDSLGDNPLQALFADSGAGLATVVEDPGHIVTADGSRWFPGAILPTGHRLVSVEAGIVRFEKDGRIEEMKL</sequence>
<name>W0AA79_9SPHN</name>
<dbReference type="Proteomes" id="UP000018851">
    <property type="component" value="Chromosome"/>
</dbReference>
<protein>
    <submittedName>
        <fullName evidence="1">Uncharacterized protein</fullName>
    </submittedName>
</protein>